<keyword evidence="1" id="KW-1133">Transmembrane helix</keyword>
<keyword evidence="3" id="KW-1185">Reference proteome</keyword>
<dbReference type="EMBL" id="FTRV01000016">
    <property type="protein sequence ID" value="SPM31435.1"/>
    <property type="molecule type" value="Genomic_DNA"/>
</dbReference>
<keyword evidence="1" id="KW-0812">Transmembrane</keyword>
<feature type="transmembrane region" description="Helical" evidence="1">
    <location>
        <begin position="24"/>
        <end position="46"/>
    </location>
</feature>
<evidence type="ECO:0000313" key="3">
    <source>
        <dbReference type="Proteomes" id="UP000241595"/>
    </source>
</evidence>
<proteinExistence type="predicted"/>
<accession>A0A2U3NJ26</accession>
<organism evidence="2 3">
    <name type="scientific">Mycobacterium terramassiliense</name>
    <dbReference type="NCBI Taxonomy" id="1841859"/>
    <lineage>
        <taxon>Bacteria</taxon>
        <taxon>Bacillati</taxon>
        <taxon>Actinomycetota</taxon>
        <taxon>Actinomycetes</taxon>
        <taxon>Mycobacteriales</taxon>
        <taxon>Mycobacteriaceae</taxon>
        <taxon>Mycobacterium</taxon>
    </lineage>
</organism>
<gene>
    <name evidence="2" type="ORF">MTAB308_4953</name>
</gene>
<evidence type="ECO:0000256" key="1">
    <source>
        <dbReference type="SAM" id="Phobius"/>
    </source>
</evidence>
<sequence>MKTTWNALAHRMRQARTVALRAELALTGAQILFWVALIGVLAGLALRVRRRRIPAQQATPADTAPVVAAN</sequence>
<reference evidence="2 3" key="1">
    <citation type="submission" date="2017-01" db="EMBL/GenBank/DDBJ databases">
        <authorList>
            <consortium name="Urmite Genomes"/>
        </authorList>
    </citation>
    <scope>NUCLEOTIDE SEQUENCE [LARGE SCALE GENOMIC DNA]</scope>
    <source>
        <strain evidence="2 3">AB308</strain>
    </source>
</reference>
<keyword evidence="1" id="KW-0472">Membrane</keyword>
<protein>
    <recommendedName>
        <fullName evidence="4">Transmembrane protein</fullName>
    </recommendedName>
</protein>
<dbReference type="STRING" id="1841859.GCA_900157385_04956"/>
<dbReference type="RefSeq" id="WP_173842228.1">
    <property type="nucleotide sequence ID" value="NZ_LT717701.1"/>
</dbReference>
<name>A0A2U3NJ26_9MYCO</name>
<dbReference type="Proteomes" id="UP000241595">
    <property type="component" value="Unassembled WGS sequence"/>
</dbReference>
<evidence type="ECO:0008006" key="4">
    <source>
        <dbReference type="Google" id="ProtNLM"/>
    </source>
</evidence>
<dbReference type="AlphaFoldDB" id="A0A2U3NJ26"/>
<evidence type="ECO:0000313" key="2">
    <source>
        <dbReference type="EMBL" id="SPM31435.1"/>
    </source>
</evidence>